<evidence type="ECO:0000256" key="3">
    <source>
        <dbReference type="ARBA" id="ARBA00023242"/>
    </source>
</evidence>
<dbReference type="AlphaFoldDB" id="A0A0M0K0X3"/>
<accession>A0A0M0K0X3</accession>
<dbReference type="InterPro" id="IPR013083">
    <property type="entry name" value="Znf_RING/FYVE/PHD"/>
</dbReference>
<feature type="domain" description="Nitric oxide synthase-interacting protein zinc-finger" evidence="5">
    <location>
        <begin position="41"/>
        <end position="96"/>
    </location>
</feature>
<dbReference type="Gene3D" id="3.30.40.10">
    <property type="entry name" value="Zinc/RING finger domain, C3HC4 (zinc finger)"/>
    <property type="match status" value="1"/>
</dbReference>
<dbReference type="PANTHER" id="PTHR13063">
    <property type="entry name" value="ENOS INTERACTING PROTEIN"/>
    <property type="match status" value="1"/>
</dbReference>
<dbReference type="PANTHER" id="PTHR13063:SF10">
    <property type="entry name" value="NITRIC OXIDE SYNTHASE-INTERACTING PROTEIN"/>
    <property type="match status" value="1"/>
</dbReference>
<protein>
    <submittedName>
        <fullName evidence="6">Nitric oxide synthase-interacting protein</fullName>
    </submittedName>
</protein>
<dbReference type="GO" id="GO:0005634">
    <property type="term" value="C:nucleus"/>
    <property type="evidence" value="ECO:0007669"/>
    <property type="project" value="UniProtKB-SubCell"/>
</dbReference>
<evidence type="ECO:0000256" key="1">
    <source>
        <dbReference type="ARBA" id="ARBA00004123"/>
    </source>
</evidence>
<keyword evidence="3 4" id="KW-0539">Nucleus</keyword>
<dbReference type="Pfam" id="PF04641">
    <property type="entry name" value="Rtf2"/>
    <property type="match status" value="1"/>
</dbReference>
<dbReference type="InterPro" id="IPR016818">
    <property type="entry name" value="NOSIP"/>
</dbReference>
<sequence>MGKHSKNNNDRPFFSNAERKAAAYGRHASSMLGGHNTGANFTEWGWGTETRTLDSDSMKDIDACSLTLQPCATPLVSPSGVLYDKQALIEYILARKKEIERETKAWEAQQQSDERTVQAAAAATQQSRIEEFVAQQEGLSQADLRARAAAAVGSASSSSGGGGSGSSKSVVSAAYMGRVLLSDQGKHAADTSFWAPSQTPDAKHRLEKPDSVVRCPITNEPLRLKAMLEASFTPAQEGDEHEALVGKAANERYICPLTKKALSNVNPACVLRPSGKVVSLACVKDFIKKDMIDPFTDPPTKLKEKDIIELRCEGTGFAARTKESALKVTTAKPYGF</sequence>
<evidence type="ECO:0000313" key="7">
    <source>
        <dbReference type="Proteomes" id="UP000037460"/>
    </source>
</evidence>
<comment type="subcellular location">
    <subcellularLocation>
        <location evidence="1 4">Nucleus</location>
    </subcellularLocation>
</comment>
<proteinExistence type="inferred from homology"/>
<dbReference type="EMBL" id="JWZX01001773">
    <property type="protein sequence ID" value="KOO32444.1"/>
    <property type="molecule type" value="Genomic_DNA"/>
</dbReference>
<evidence type="ECO:0000256" key="2">
    <source>
        <dbReference type="ARBA" id="ARBA00008126"/>
    </source>
</evidence>
<reference evidence="7" key="1">
    <citation type="journal article" date="2015" name="PLoS Genet.">
        <title>Genome Sequence and Transcriptome Analyses of Chrysochromulina tobin: Metabolic Tools for Enhanced Algal Fitness in the Prominent Order Prymnesiales (Haptophyceae).</title>
        <authorList>
            <person name="Hovde B.T."/>
            <person name="Deodato C.R."/>
            <person name="Hunsperger H.M."/>
            <person name="Ryken S.A."/>
            <person name="Yost W."/>
            <person name="Jha R.K."/>
            <person name="Patterson J."/>
            <person name="Monnat R.J. Jr."/>
            <person name="Barlow S.B."/>
            <person name="Starkenburg S.R."/>
            <person name="Cattolico R.A."/>
        </authorList>
    </citation>
    <scope>NUCLEOTIDE SEQUENCE</scope>
    <source>
        <strain evidence="7">CCMP291</strain>
    </source>
</reference>
<name>A0A0M0K0X3_9EUKA</name>
<dbReference type="Proteomes" id="UP000037460">
    <property type="component" value="Unassembled WGS sequence"/>
</dbReference>
<comment type="similarity">
    <text evidence="2 4">Belongs to the NOSIP family.</text>
</comment>
<dbReference type="Pfam" id="PF15906">
    <property type="entry name" value="zf-NOSIP"/>
    <property type="match status" value="1"/>
</dbReference>
<evidence type="ECO:0000256" key="4">
    <source>
        <dbReference type="PIRNR" id="PIRNR023577"/>
    </source>
</evidence>
<keyword evidence="7" id="KW-1185">Reference proteome</keyword>
<evidence type="ECO:0000313" key="6">
    <source>
        <dbReference type="EMBL" id="KOO32444.1"/>
    </source>
</evidence>
<dbReference type="OrthoDB" id="116827at2759"/>
<gene>
    <name evidence="6" type="ORF">Ctob_014119</name>
</gene>
<evidence type="ECO:0000259" key="5">
    <source>
        <dbReference type="Pfam" id="PF15906"/>
    </source>
</evidence>
<dbReference type="GO" id="GO:0061630">
    <property type="term" value="F:ubiquitin protein ligase activity"/>
    <property type="evidence" value="ECO:0007669"/>
    <property type="project" value="InterPro"/>
</dbReference>
<dbReference type="InterPro" id="IPR031790">
    <property type="entry name" value="Znf-NOSIP"/>
</dbReference>
<comment type="caution">
    <text evidence="6">The sequence shown here is derived from an EMBL/GenBank/DDBJ whole genome shotgun (WGS) entry which is preliminary data.</text>
</comment>
<dbReference type="CDD" id="cd16662">
    <property type="entry name" value="RING-Ubox2_NOSIP"/>
    <property type="match status" value="1"/>
</dbReference>
<organism evidence="6 7">
    <name type="scientific">Chrysochromulina tobinii</name>
    <dbReference type="NCBI Taxonomy" id="1460289"/>
    <lineage>
        <taxon>Eukaryota</taxon>
        <taxon>Haptista</taxon>
        <taxon>Haptophyta</taxon>
        <taxon>Prymnesiophyceae</taxon>
        <taxon>Prymnesiales</taxon>
        <taxon>Chrysochromulinaceae</taxon>
        <taxon>Chrysochromulina</taxon>
    </lineage>
</organism>
<dbReference type="PIRSF" id="PIRSF023577">
    <property type="entry name" value="ENOS_interacting"/>
    <property type="match status" value="1"/>
</dbReference>